<evidence type="ECO:0000313" key="7">
    <source>
        <dbReference type="Proteomes" id="UP001430804"/>
    </source>
</evidence>
<dbReference type="GO" id="GO:0016874">
    <property type="term" value="F:ligase activity"/>
    <property type="evidence" value="ECO:0007669"/>
    <property type="project" value="UniProtKB-KW"/>
</dbReference>
<proteinExistence type="inferred from homology"/>
<evidence type="ECO:0000259" key="4">
    <source>
        <dbReference type="Pfam" id="PF00501"/>
    </source>
</evidence>
<dbReference type="Pfam" id="PF13193">
    <property type="entry name" value="AMP-binding_C"/>
    <property type="match status" value="1"/>
</dbReference>
<comment type="caution">
    <text evidence="6">The sequence shown here is derived from an EMBL/GenBank/DDBJ whole genome shotgun (WGS) entry which is preliminary data.</text>
</comment>
<dbReference type="PROSITE" id="PS00455">
    <property type="entry name" value="AMP_BINDING"/>
    <property type="match status" value="1"/>
</dbReference>
<dbReference type="PANTHER" id="PTHR43201">
    <property type="entry name" value="ACYL-COA SYNTHETASE"/>
    <property type="match status" value="1"/>
</dbReference>
<accession>A0ABS6WMS0</accession>
<dbReference type="Pfam" id="PF00501">
    <property type="entry name" value="AMP-binding"/>
    <property type="match status" value="1"/>
</dbReference>
<keyword evidence="2 6" id="KW-0436">Ligase</keyword>
<gene>
    <name evidence="6" type="ORF">KY465_08140</name>
</gene>
<comment type="similarity">
    <text evidence="1">Belongs to the ATP-dependent AMP-binding enzyme family.</text>
</comment>
<sequence length="561" mass="60797">MAKSSEPPAQNLLTRLSAGTAAHFYRTGDWADETIYARAVANARSDGDKIAIRDRFVALSFSELVGLADRLAIDLAMQGLKPGDRIAAWLSSRAELAIVLLAASRNRYVLCPSLHRNHTVDDIFTLLKRASVRALVGEIGYGADSDKADIFDRVKELKTVRKIYRLEPPVERSAADIATAMGLDAIEKTSDQPAASSADDIVYLAFTSGTTGEPKGVMHSNNTLLANARAIASDWNFDDASVIYTLSPLSHNLGFGALVLGLHVGAQTVLHDVQRGASLLDRLRETGATFVFGVPAHAMDLLGEIEAAGEANLPKMRGFRISGAAASTSVVEGLLSYGIVPQSGYGMTEACSHHYTLPDDTPKRIINTSGRACSNYEVQIFAPDDPDRQLPTGEIGHIGGRGASLMLGYFDDQTNTENAFNRAGWFMTGDLGRLDEDGYLQITGRLKDIIIRGGHNIHPSRIEQLTMRYPEVERAAALPVKDERMGEKVCLVVMAKNGADVDPHQLLAHLDRLGLSKYDMPEYFLQVDEIPLSASGKMLKRALQPALANGTLSPQPIRFEG</sequence>
<reference evidence="6" key="1">
    <citation type="submission" date="2021-07" db="EMBL/GenBank/DDBJ databases">
        <title>Pseudohoeflea marina sp. nov. a polyhydroxyalcanoate-producing bacterium.</title>
        <authorList>
            <person name="Zheng W."/>
            <person name="Yu S."/>
            <person name="Huang Y."/>
        </authorList>
    </citation>
    <scope>NUCLEOTIDE SEQUENCE</scope>
    <source>
        <strain evidence="6">DP4N28-3</strain>
    </source>
</reference>
<evidence type="ECO:0000256" key="1">
    <source>
        <dbReference type="ARBA" id="ARBA00006432"/>
    </source>
</evidence>
<evidence type="ECO:0000256" key="2">
    <source>
        <dbReference type="ARBA" id="ARBA00022598"/>
    </source>
</evidence>
<dbReference type="InterPro" id="IPR020845">
    <property type="entry name" value="AMP-binding_CS"/>
</dbReference>
<evidence type="ECO:0000256" key="3">
    <source>
        <dbReference type="ARBA" id="ARBA00022723"/>
    </source>
</evidence>
<feature type="domain" description="AMP-binding enzyme C-terminal" evidence="5">
    <location>
        <begin position="462"/>
        <end position="537"/>
    </location>
</feature>
<organism evidence="6 7">
    <name type="scientific">Pseudohoeflea coraliihabitans</name>
    <dbReference type="NCBI Taxonomy" id="2860393"/>
    <lineage>
        <taxon>Bacteria</taxon>
        <taxon>Pseudomonadati</taxon>
        <taxon>Pseudomonadota</taxon>
        <taxon>Alphaproteobacteria</taxon>
        <taxon>Hyphomicrobiales</taxon>
        <taxon>Rhizobiaceae</taxon>
        <taxon>Pseudohoeflea</taxon>
    </lineage>
</organism>
<keyword evidence="3" id="KW-0479">Metal-binding</keyword>
<name>A0ABS6WMS0_9HYPH</name>
<dbReference type="RefSeq" id="WP_219201175.1">
    <property type="nucleotide sequence ID" value="NZ_JAHWQX010000002.1"/>
</dbReference>
<dbReference type="PANTHER" id="PTHR43201:SF5">
    <property type="entry name" value="MEDIUM-CHAIN ACYL-COA LIGASE ACSF2, MITOCHONDRIAL"/>
    <property type="match status" value="1"/>
</dbReference>
<evidence type="ECO:0000259" key="5">
    <source>
        <dbReference type="Pfam" id="PF13193"/>
    </source>
</evidence>
<evidence type="ECO:0000313" key="6">
    <source>
        <dbReference type="EMBL" id="MBW3097247.1"/>
    </source>
</evidence>
<feature type="domain" description="AMP-dependent synthetase/ligase" evidence="4">
    <location>
        <begin position="42"/>
        <end position="410"/>
    </location>
</feature>
<keyword evidence="7" id="KW-1185">Reference proteome</keyword>
<dbReference type="InterPro" id="IPR025110">
    <property type="entry name" value="AMP-bd_C"/>
</dbReference>
<dbReference type="Proteomes" id="UP001430804">
    <property type="component" value="Unassembled WGS sequence"/>
</dbReference>
<dbReference type="InterPro" id="IPR000873">
    <property type="entry name" value="AMP-dep_synth/lig_dom"/>
</dbReference>
<protein>
    <submittedName>
        <fullName evidence="6">Acyl--CoA ligase</fullName>
    </submittedName>
</protein>
<dbReference type="EMBL" id="JAHWQX010000002">
    <property type="protein sequence ID" value="MBW3097247.1"/>
    <property type="molecule type" value="Genomic_DNA"/>
</dbReference>